<evidence type="ECO:0000313" key="1">
    <source>
        <dbReference type="EMBL" id="KAK0435090.1"/>
    </source>
</evidence>
<dbReference type="RefSeq" id="XP_060321878.1">
    <property type="nucleotide sequence ID" value="XM_060478747.1"/>
</dbReference>
<sequence length="264" mass="29292">MSETVRAQEIPFGWIVGPEELQIHLFRPYITESRAKFLDRKARQLVIGLKEHPEDASGLQEDFREMMDMLNGNYMILCGQEHLGSEYHVTRILDTFTQVAATSHAGVPPQFSAFWQSYLCPLVEVATPEDLASMRAQCSPAFWAAMVAEASGVSSKADGNTVSAAAVQTWSLTGSPRASSCRRCRDMHFTCLETGDSEERRCRLCCIDDHCCSISSIPPEDQRALGLAVAGIEKLTGQQKMIISLVAEMTAARKELVLFARDQR</sequence>
<gene>
    <name evidence="1" type="ORF">EV420DRAFT_1653465</name>
</gene>
<comment type="caution">
    <text evidence="1">The sequence shown here is derived from an EMBL/GenBank/DDBJ whole genome shotgun (WGS) entry which is preliminary data.</text>
</comment>
<proteinExistence type="predicted"/>
<organism evidence="1 2">
    <name type="scientific">Armillaria tabescens</name>
    <name type="common">Ringless honey mushroom</name>
    <name type="synonym">Agaricus tabescens</name>
    <dbReference type="NCBI Taxonomy" id="1929756"/>
    <lineage>
        <taxon>Eukaryota</taxon>
        <taxon>Fungi</taxon>
        <taxon>Dikarya</taxon>
        <taxon>Basidiomycota</taxon>
        <taxon>Agaricomycotina</taxon>
        <taxon>Agaricomycetes</taxon>
        <taxon>Agaricomycetidae</taxon>
        <taxon>Agaricales</taxon>
        <taxon>Marasmiineae</taxon>
        <taxon>Physalacriaceae</taxon>
        <taxon>Desarmillaria</taxon>
    </lineage>
</organism>
<keyword evidence="2" id="KW-1185">Reference proteome</keyword>
<dbReference type="EMBL" id="JAUEPS010000162">
    <property type="protein sequence ID" value="KAK0435090.1"/>
    <property type="molecule type" value="Genomic_DNA"/>
</dbReference>
<evidence type="ECO:0000313" key="2">
    <source>
        <dbReference type="Proteomes" id="UP001175211"/>
    </source>
</evidence>
<dbReference type="Proteomes" id="UP001175211">
    <property type="component" value="Unassembled WGS sequence"/>
</dbReference>
<protein>
    <submittedName>
        <fullName evidence="1">Uncharacterized protein</fullName>
    </submittedName>
</protein>
<name>A0AA39J423_ARMTA</name>
<accession>A0AA39J423</accession>
<dbReference type="GeneID" id="85362295"/>
<dbReference type="AlphaFoldDB" id="A0AA39J423"/>
<reference evidence="1" key="1">
    <citation type="submission" date="2023-06" db="EMBL/GenBank/DDBJ databases">
        <authorList>
            <consortium name="Lawrence Berkeley National Laboratory"/>
            <person name="Ahrendt S."/>
            <person name="Sahu N."/>
            <person name="Indic B."/>
            <person name="Wong-Bajracharya J."/>
            <person name="Merenyi Z."/>
            <person name="Ke H.-M."/>
            <person name="Monk M."/>
            <person name="Kocsube S."/>
            <person name="Drula E."/>
            <person name="Lipzen A."/>
            <person name="Balint B."/>
            <person name="Henrissat B."/>
            <person name="Andreopoulos B."/>
            <person name="Martin F.M."/>
            <person name="Harder C.B."/>
            <person name="Rigling D."/>
            <person name="Ford K.L."/>
            <person name="Foster G.D."/>
            <person name="Pangilinan J."/>
            <person name="Papanicolaou A."/>
            <person name="Barry K."/>
            <person name="LaButti K."/>
            <person name="Viragh M."/>
            <person name="Koriabine M."/>
            <person name="Yan M."/>
            <person name="Riley R."/>
            <person name="Champramary S."/>
            <person name="Plett K.L."/>
            <person name="Tsai I.J."/>
            <person name="Slot J."/>
            <person name="Sipos G."/>
            <person name="Plett J."/>
            <person name="Nagy L.G."/>
            <person name="Grigoriev I.V."/>
        </authorList>
    </citation>
    <scope>NUCLEOTIDE SEQUENCE</scope>
    <source>
        <strain evidence="1">CCBAS 213</strain>
    </source>
</reference>